<accession>A0A485LDR1</accession>
<organism evidence="2 3">
    <name type="scientific">Aphanomyces stellatus</name>
    <dbReference type="NCBI Taxonomy" id="120398"/>
    <lineage>
        <taxon>Eukaryota</taxon>
        <taxon>Sar</taxon>
        <taxon>Stramenopiles</taxon>
        <taxon>Oomycota</taxon>
        <taxon>Saprolegniomycetes</taxon>
        <taxon>Saprolegniales</taxon>
        <taxon>Verrucalvaceae</taxon>
        <taxon>Aphanomyces</taxon>
    </lineage>
</organism>
<gene>
    <name evidence="2" type="primary">Aste57867_19213</name>
    <name evidence="1" type="ORF">As57867_019149</name>
    <name evidence="2" type="ORF">ASTE57867_19213</name>
</gene>
<protein>
    <submittedName>
        <fullName evidence="2">Aste57867_19213 protein</fullName>
    </submittedName>
</protein>
<dbReference type="Proteomes" id="UP000332933">
    <property type="component" value="Unassembled WGS sequence"/>
</dbReference>
<dbReference type="AlphaFoldDB" id="A0A485LDR1"/>
<dbReference type="EMBL" id="VJMH01006466">
    <property type="protein sequence ID" value="KAF0689332.1"/>
    <property type="molecule type" value="Genomic_DNA"/>
</dbReference>
<dbReference type="EMBL" id="CAADRA010006487">
    <property type="protein sequence ID" value="VFT95934.1"/>
    <property type="molecule type" value="Genomic_DNA"/>
</dbReference>
<reference evidence="2 3" key="1">
    <citation type="submission" date="2019-03" db="EMBL/GenBank/DDBJ databases">
        <authorList>
            <person name="Gaulin E."/>
            <person name="Dumas B."/>
        </authorList>
    </citation>
    <scope>NUCLEOTIDE SEQUENCE [LARGE SCALE GENOMIC DNA]</scope>
    <source>
        <strain evidence="2">CBS 568.67</strain>
    </source>
</reference>
<keyword evidence="3" id="KW-1185">Reference proteome</keyword>
<sequence>MALSDTGVQPTDVMTRSDIEKMLKDNNKQLMLMLRQLKEDARAQDSTTENLDDLDEEVPQVGVQNYGTHVQIMSVDTIPMFTVYVEGRDAASTWLQRFEVTAVSCRWSDDETKRRFKLYVSRPVQDWFNLLRKEQKATWKTTRARFVKEYVLSPIPKEELYSTMEQRTDESDKAYLFLQRCCASHPPRLLLESARAETSYQPICPCPPKQELWHHTLPACLQYNG</sequence>
<proteinExistence type="predicted"/>
<evidence type="ECO:0000313" key="1">
    <source>
        <dbReference type="EMBL" id="KAF0689332.1"/>
    </source>
</evidence>
<reference evidence="1" key="2">
    <citation type="submission" date="2019-06" db="EMBL/GenBank/DDBJ databases">
        <title>Genomics analysis of Aphanomyces spp. identifies a new class of oomycete effector associated with host adaptation.</title>
        <authorList>
            <person name="Gaulin E."/>
        </authorList>
    </citation>
    <scope>NUCLEOTIDE SEQUENCE</scope>
    <source>
        <strain evidence="1">CBS 578.67</strain>
    </source>
</reference>
<evidence type="ECO:0000313" key="3">
    <source>
        <dbReference type="Proteomes" id="UP000332933"/>
    </source>
</evidence>
<name>A0A485LDR1_9STRA</name>
<evidence type="ECO:0000313" key="2">
    <source>
        <dbReference type="EMBL" id="VFT95934.1"/>
    </source>
</evidence>